<gene>
    <name evidence="8" type="primary">nsun3</name>
    <name evidence="8" type="ORF">EYF80_054173</name>
</gene>
<comment type="similarity">
    <text evidence="5">Belongs to the class I-like SAM-binding methyltransferase superfamily. RsmB/NOP family.</text>
</comment>
<feature type="binding site" evidence="5">
    <location>
        <position position="319"/>
    </location>
    <ligand>
        <name>S-adenosyl-L-methionine</name>
        <dbReference type="ChEBI" id="CHEBI:59789"/>
    </ligand>
</feature>
<proteinExistence type="inferred from homology"/>
<keyword evidence="4 5" id="KW-0694">RNA-binding</keyword>
<keyword evidence="2 5" id="KW-0808">Transferase</keyword>
<feature type="active site" description="Nucleophile" evidence="5">
    <location>
        <position position="372"/>
    </location>
</feature>
<evidence type="ECO:0000256" key="1">
    <source>
        <dbReference type="ARBA" id="ARBA00022603"/>
    </source>
</evidence>
<feature type="binding site" evidence="5">
    <location>
        <begin position="247"/>
        <end position="253"/>
    </location>
    <ligand>
        <name>S-adenosyl-L-methionine</name>
        <dbReference type="ChEBI" id="CHEBI:59789"/>
    </ligand>
</feature>
<dbReference type="PRINTS" id="PR02008">
    <property type="entry name" value="RCMTFAMILY"/>
</dbReference>
<reference evidence="8 9" key="1">
    <citation type="submission" date="2019-03" db="EMBL/GenBank/DDBJ databases">
        <title>First draft genome of Liparis tanakae, snailfish: a comprehensive survey of snailfish specific genes.</title>
        <authorList>
            <person name="Kim W."/>
            <person name="Song I."/>
            <person name="Jeong J.-H."/>
            <person name="Kim D."/>
            <person name="Kim S."/>
            <person name="Ryu S."/>
            <person name="Song J.Y."/>
            <person name="Lee S.K."/>
        </authorList>
    </citation>
    <scope>NUCLEOTIDE SEQUENCE [LARGE SCALE GENOMIC DNA]</scope>
    <source>
        <tissue evidence="8">Muscle</tissue>
    </source>
</reference>
<name>A0A4Z2F458_9TELE</name>
<dbReference type="GO" id="GO:0005762">
    <property type="term" value="C:mitochondrial large ribosomal subunit"/>
    <property type="evidence" value="ECO:0007669"/>
    <property type="project" value="TreeGrafter"/>
</dbReference>
<keyword evidence="9" id="KW-1185">Reference proteome</keyword>
<dbReference type="AlphaFoldDB" id="A0A4Z2F458"/>
<dbReference type="InterPro" id="IPR001678">
    <property type="entry name" value="MeTrfase_RsmB-F_NOP2_dom"/>
</dbReference>
<dbReference type="CDD" id="cd02440">
    <property type="entry name" value="AdoMet_MTases"/>
    <property type="match status" value="1"/>
</dbReference>
<dbReference type="GO" id="GO:0003723">
    <property type="term" value="F:RNA binding"/>
    <property type="evidence" value="ECO:0007669"/>
    <property type="project" value="UniProtKB-UniRule"/>
</dbReference>
<organism evidence="8 9">
    <name type="scientific">Liparis tanakae</name>
    <name type="common">Tanaka's snailfish</name>
    <dbReference type="NCBI Taxonomy" id="230148"/>
    <lineage>
        <taxon>Eukaryota</taxon>
        <taxon>Metazoa</taxon>
        <taxon>Chordata</taxon>
        <taxon>Craniata</taxon>
        <taxon>Vertebrata</taxon>
        <taxon>Euteleostomi</taxon>
        <taxon>Actinopterygii</taxon>
        <taxon>Neopterygii</taxon>
        <taxon>Teleostei</taxon>
        <taxon>Neoteleostei</taxon>
        <taxon>Acanthomorphata</taxon>
        <taxon>Eupercaria</taxon>
        <taxon>Perciformes</taxon>
        <taxon>Cottioidei</taxon>
        <taxon>Cottales</taxon>
        <taxon>Liparidae</taxon>
        <taxon>Liparis</taxon>
    </lineage>
</organism>
<dbReference type="InterPro" id="IPR029063">
    <property type="entry name" value="SAM-dependent_MTases_sf"/>
</dbReference>
<feature type="binding site" evidence="5">
    <location>
        <position position="270"/>
    </location>
    <ligand>
        <name>S-adenosyl-L-methionine</name>
        <dbReference type="ChEBI" id="CHEBI:59789"/>
    </ligand>
</feature>
<dbReference type="GO" id="GO:0031167">
    <property type="term" value="P:rRNA methylation"/>
    <property type="evidence" value="ECO:0007669"/>
    <property type="project" value="TreeGrafter"/>
</dbReference>
<dbReference type="Proteomes" id="UP000314294">
    <property type="component" value="Unassembled WGS sequence"/>
</dbReference>
<dbReference type="SUPFAM" id="SSF53335">
    <property type="entry name" value="S-adenosyl-L-methionine-dependent methyltransferases"/>
    <property type="match status" value="1"/>
</dbReference>
<evidence type="ECO:0000256" key="5">
    <source>
        <dbReference type="PROSITE-ProRule" id="PRU01023"/>
    </source>
</evidence>
<dbReference type="Pfam" id="PF01189">
    <property type="entry name" value="Methyltr_RsmB-F"/>
    <property type="match status" value="1"/>
</dbReference>
<dbReference type="PROSITE" id="PS51686">
    <property type="entry name" value="SAM_MT_RSMB_NOP"/>
    <property type="match status" value="1"/>
</dbReference>
<dbReference type="InterPro" id="IPR023267">
    <property type="entry name" value="RCMT"/>
</dbReference>
<evidence type="ECO:0000313" key="9">
    <source>
        <dbReference type="Proteomes" id="UP000314294"/>
    </source>
</evidence>
<sequence length="459" mass="50458">MSTYLISMRQSSSAWRSVIPQKRPPSPPWGSRAVHRHPGPEGLLRRAGALENQVAKRCRKVRSSCPSVLSCFDQQYSQELGDLWASARAVLLDPNSWQYGVMLNRFSAVNGVAQVLQSQGFSTLLLGTGVSKLLGNSPSTVSLSKYQAGKDSLLPPDSDFISKCPPDDSRLQPDSTSHALGQDLQPEPSLSSCRPTLQCYIHPRPLRFPSQAHRPGQLKQYYLLNAASLLPVLALKVRDGEKVLDLCSAPGGKAVAIMQCATPALLCCNEPDPHRRDWLAKTLESFLSPSHTSRVLVSAQDGRSFGKSEAGTYDKVLVDAPCSNDRSWLYCGNQQGEQRLKERARLPALQTQLLKSALSAVRPGGVVVYSTCTLSSFENCAVVETVLNECPEAEPEDLWEEIAVPLSTYFTFRTAHPARGQPPVPPLNGSYHHRLGLLVVPQPGKTWGPMFLSRIRRRR</sequence>
<feature type="binding site" evidence="5">
    <location>
        <position position="301"/>
    </location>
    <ligand>
        <name>S-adenosyl-L-methionine</name>
        <dbReference type="ChEBI" id="CHEBI:59789"/>
    </ligand>
</feature>
<evidence type="ECO:0000256" key="3">
    <source>
        <dbReference type="ARBA" id="ARBA00022691"/>
    </source>
</evidence>
<feature type="region of interest" description="Disordered" evidence="6">
    <location>
        <begin position="16"/>
        <end position="38"/>
    </location>
</feature>
<evidence type="ECO:0000259" key="7">
    <source>
        <dbReference type="PROSITE" id="PS51686"/>
    </source>
</evidence>
<evidence type="ECO:0000256" key="4">
    <source>
        <dbReference type="ARBA" id="ARBA00022884"/>
    </source>
</evidence>
<dbReference type="PANTHER" id="PTHR22808:SF8">
    <property type="entry name" value="TRNA (CYTOSINE(34)-C(5))-METHYLTRANSFERASE, MITOCHONDRIAL"/>
    <property type="match status" value="1"/>
</dbReference>
<feature type="region of interest" description="Disordered" evidence="6">
    <location>
        <begin position="164"/>
        <end position="190"/>
    </location>
</feature>
<evidence type="ECO:0000256" key="6">
    <source>
        <dbReference type="SAM" id="MobiDB-lite"/>
    </source>
</evidence>
<protein>
    <submittedName>
        <fullName evidence="8">Putative methyltransferase NSUN3</fullName>
    </submittedName>
</protein>
<dbReference type="GO" id="GO:0008173">
    <property type="term" value="F:RNA methyltransferase activity"/>
    <property type="evidence" value="ECO:0007669"/>
    <property type="project" value="InterPro"/>
</dbReference>
<dbReference type="OrthoDB" id="8020218at2759"/>
<dbReference type="PANTHER" id="PTHR22808">
    <property type="entry name" value="NCL1 YEAST -RELATED NOL1/NOP2/FMU SUN DOMAIN-CONTAINING"/>
    <property type="match status" value="1"/>
</dbReference>
<keyword evidence="3 5" id="KW-0949">S-adenosyl-L-methionine</keyword>
<evidence type="ECO:0000313" key="8">
    <source>
        <dbReference type="EMBL" id="TNN35663.1"/>
    </source>
</evidence>
<dbReference type="EMBL" id="SRLO01001731">
    <property type="protein sequence ID" value="TNN35663.1"/>
    <property type="molecule type" value="Genomic_DNA"/>
</dbReference>
<dbReference type="Gene3D" id="3.40.50.150">
    <property type="entry name" value="Vaccinia Virus protein VP39"/>
    <property type="match status" value="1"/>
</dbReference>
<evidence type="ECO:0000256" key="2">
    <source>
        <dbReference type="ARBA" id="ARBA00022679"/>
    </source>
</evidence>
<feature type="domain" description="SAM-dependent MTase RsmB/NOP-type" evidence="7">
    <location>
        <begin position="147"/>
        <end position="458"/>
    </location>
</feature>
<accession>A0A4Z2F458</accession>
<comment type="caution">
    <text evidence="8">The sequence shown here is derived from an EMBL/GenBank/DDBJ whole genome shotgun (WGS) entry which is preliminary data.</text>
</comment>
<keyword evidence="1 5" id="KW-0489">Methyltransferase</keyword>
<dbReference type="InterPro" id="IPR049560">
    <property type="entry name" value="MeTrfase_RsmB-F_NOP2_cat"/>
</dbReference>
<dbReference type="Gene3D" id="6.20.240.40">
    <property type="match status" value="1"/>
</dbReference>